<dbReference type="Proteomes" id="UP001459277">
    <property type="component" value="Unassembled WGS sequence"/>
</dbReference>
<keyword evidence="3" id="KW-1185">Reference proteome</keyword>
<accession>A0AAW2D2P1</accession>
<dbReference type="AlphaFoldDB" id="A0AAW2D2P1"/>
<comment type="caution">
    <text evidence="2">The sequence shown here is derived from an EMBL/GenBank/DDBJ whole genome shotgun (WGS) entry which is preliminary data.</text>
</comment>
<protein>
    <submittedName>
        <fullName evidence="2">Uncharacterized protein</fullName>
    </submittedName>
</protein>
<dbReference type="EMBL" id="JAZDWU010000004">
    <property type="protein sequence ID" value="KAL0003635.1"/>
    <property type="molecule type" value="Genomic_DNA"/>
</dbReference>
<feature type="region of interest" description="Disordered" evidence="1">
    <location>
        <begin position="165"/>
        <end position="185"/>
    </location>
</feature>
<evidence type="ECO:0000256" key="1">
    <source>
        <dbReference type="SAM" id="MobiDB-lite"/>
    </source>
</evidence>
<feature type="region of interest" description="Disordered" evidence="1">
    <location>
        <begin position="209"/>
        <end position="254"/>
    </location>
</feature>
<evidence type="ECO:0000313" key="2">
    <source>
        <dbReference type="EMBL" id="KAL0003635.1"/>
    </source>
</evidence>
<gene>
    <name evidence="2" type="ORF">SO802_011196</name>
</gene>
<reference evidence="2 3" key="1">
    <citation type="submission" date="2024-01" db="EMBL/GenBank/DDBJ databases">
        <title>A telomere-to-telomere, gap-free genome of sweet tea (Lithocarpus litseifolius).</title>
        <authorList>
            <person name="Zhou J."/>
        </authorList>
    </citation>
    <scope>NUCLEOTIDE SEQUENCE [LARGE SCALE GENOMIC DNA]</scope>
    <source>
        <strain evidence="2">Zhou-2022a</strain>
        <tissue evidence="2">Leaf</tissue>
    </source>
</reference>
<sequence length="254" mass="28285">MMAAKIHFYFTTHHNGNFEWNPGLEYVGGEVSVMDDDVTYMCELHVEWPTNEITLYVELEAEPIAIEEPMVEPDQPIAVDQPWEMNDEVDDIDCKEVTLVVGEHNRGSGNIVSLRSSVVYQNDISEELVEGLRDGSVGGAVDDNARGGQHVGCGEVHVNDNAHRQNVDDNATHGQTVGSEDVHVDEPDWLVEGYEGPDYSNDIFGAQNNKVPNMREHQRDTEKVNEGEHLKEQVTDNGKKTEVAANDQAVDDND</sequence>
<proteinExistence type="predicted"/>
<evidence type="ECO:0000313" key="3">
    <source>
        <dbReference type="Proteomes" id="UP001459277"/>
    </source>
</evidence>
<feature type="compositionally biased region" description="Basic and acidic residues" evidence="1">
    <location>
        <begin position="213"/>
        <end position="242"/>
    </location>
</feature>
<organism evidence="2 3">
    <name type="scientific">Lithocarpus litseifolius</name>
    <dbReference type="NCBI Taxonomy" id="425828"/>
    <lineage>
        <taxon>Eukaryota</taxon>
        <taxon>Viridiplantae</taxon>
        <taxon>Streptophyta</taxon>
        <taxon>Embryophyta</taxon>
        <taxon>Tracheophyta</taxon>
        <taxon>Spermatophyta</taxon>
        <taxon>Magnoliopsida</taxon>
        <taxon>eudicotyledons</taxon>
        <taxon>Gunneridae</taxon>
        <taxon>Pentapetalae</taxon>
        <taxon>rosids</taxon>
        <taxon>fabids</taxon>
        <taxon>Fagales</taxon>
        <taxon>Fagaceae</taxon>
        <taxon>Lithocarpus</taxon>
    </lineage>
</organism>
<name>A0AAW2D2P1_9ROSI</name>